<dbReference type="Pfam" id="PF13877">
    <property type="entry name" value="RPAP3_C"/>
    <property type="match status" value="1"/>
</dbReference>
<evidence type="ECO:0000256" key="4">
    <source>
        <dbReference type="ARBA" id="ARBA00040133"/>
    </source>
</evidence>
<organism evidence="7 8">
    <name type="scientific">Pichia kluyveri</name>
    <name type="common">Yeast</name>
    <dbReference type="NCBI Taxonomy" id="36015"/>
    <lineage>
        <taxon>Eukaryota</taxon>
        <taxon>Fungi</taxon>
        <taxon>Dikarya</taxon>
        <taxon>Ascomycota</taxon>
        <taxon>Saccharomycotina</taxon>
        <taxon>Pichiomycetes</taxon>
        <taxon>Pichiales</taxon>
        <taxon>Pichiaceae</taxon>
        <taxon>Pichia</taxon>
    </lineage>
</organism>
<reference evidence="7 8" key="1">
    <citation type="journal article" date="2023" name="Elife">
        <title>Identification of key yeast species and microbe-microbe interactions impacting larval growth of Drosophila in the wild.</title>
        <authorList>
            <person name="Mure A."/>
            <person name="Sugiura Y."/>
            <person name="Maeda R."/>
            <person name="Honda K."/>
            <person name="Sakurai N."/>
            <person name="Takahashi Y."/>
            <person name="Watada M."/>
            <person name="Katoh T."/>
            <person name="Gotoh A."/>
            <person name="Gotoh Y."/>
            <person name="Taniguchi I."/>
            <person name="Nakamura K."/>
            <person name="Hayashi T."/>
            <person name="Katayama T."/>
            <person name="Uemura T."/>
            <person name="Hattori Y."/>
        </authorList>
    </citation>
    <scope>NUCLEOTIDE SEQUENCE [LARGE SCALE GENOMIC DNA]</scope>
    <source>
        <strain evidence="7 8">PK-24</strain>
    </source>
</reference>
<dbReference type="PANTHER" id="PTHR46423:SF1">
    <property type="entry name" value="RNA POLYMERASE II-ASSOCIATED PROTEIN 3"/>
    <property type="match status" value="1"/>
</dbReference>
<keyword evidence="2 5" id="KW-0802">TPR repeat</keyword>
<evidence type="ECO:0000256" key="1">
    <source>
        <dbReference type="ARBA" id="ARBA00022737"/>
    </source>
</evidence>
<dbReference type="SUPFAM" id="SSF48452">
    <property type="entry name" value="TPR-like"/>
    <property type="match status" value="1"/>
</dbReference>
<dbReference type="AlphaFoldDB" id="A0AAV5R5T7"/>
<dbReference type="GO" id="GO:0101031">
    <property type="term" value="C:protein folding chaperone complex"/>
    <property type="evidence" value="ECO:0007669"/>
    <property type="project" value="TreeGrafter"/>
</dbReference>
<name>A0AAV5R5T7_PICKL</name>
<dbReference type="PROSITE" id="PS50005">
    <property type="entry name" value="TPR"/>
    <property type="match status" value="1"/>
</dbReference>
<accession>A0AAV5R5T7</accession>
<evidence type="ECO:0000256" key="5">
    <source>
        <dbReference type="PROSITE-ProRule" id="PRU00339"/>
    </source>
</evidence>
<feature type="domain" description="RNA-polymerase II-associated protein 3-like C-terminal" evidence="6">
    <location>
        <begin position="245"/>
        <end position="333"/>
    </location>
</feature>
<evidence type="ECO:0000256" key="3">
    <source>
        <dbReference type="ARBA" id="ARBA00038275"/>
    </source>
</evidence>
<evidence type="ECO:0000259" key="6">
    <source>
        <dbReference type="Pfam" id="PF13877"/>
    </source>
</evidence>
<evidence type="ECO:0000256" key="2">
    <source>
        <dbReference type="ARBA" id="ARBA00022803"/>
    </source>
</evidence>
<dbReference type="Proteomes" id="UP001378960">
    <property type="component" value="Unassembled WGS sequence"/>
</dbReference>
<keyword evidence="1" id="KW-0677">Repeat</keyword>
<sequence>MTLEDSEVHKGLGNEYFSNQDYISALTEYTEAIVLNRNNSILYSNRAATFLKLESWQNAVKDCDQGLSLSDSSNNSNKKIIVKLLWRKAIALRNLGNIDSAKSTISSALKIEPNNQELLTENGIIESLGEKVAKKAKIEPINVRDEVRNTEEVSKVNSITKNENKNENTSITPIQIEYVDKIPDNFFVKEVLEEVHVVKRSYVKEEPTKGKKPIITEVPKIQEVINKTSPGFNYDDLTFPQYPSVQFLISLKDNSSKDIQKYYIYILSIPVLHYQNIFKVTGVEPYVLDLFLESSNYVLENDITEYHTKITDLLITFKQLPRFDLTSMFADSKKTHKLKELFESKLNLNFNDYWN</sequence>
<dbReference type="InterPro" id="IPR051966">
    <property type="entry name" value="RPAP3"/>
</dbReference>
<dbReference type="Gene3D" id="1.25.40.10">
    <property type="entry name" value="Tetratricopeptide repeat domain"/>
    <property type="match status" value="1"/>
</dbReference>
<dbReference type="PANTHER" id="PTHR46423">
    <property type="entry name" value="RNA POLYMERASE II-ASSOCIATED PROTEIN 3"/>
    <property type="match status" value="1"/>
</dbReference>
<comment type="caution">
    <text evidence="7">The sequence shown here is derived from an EMBL/GenBank/DDBJ whole genome shotgun (WGS) entry which is preliminary data.</text>
</comment>
<protein>
    <recommendedName>
        <fullName evidence="4">RNA polymerase II-associated protein 3</fullName>
    </recommendedName>
</protein>
<feature type="repeat" description="TPR" evidence="5">
    <location>
        <begin position="6"/>
        <end position="39"/>
    </location>
</feature>
<dbReference type="Pfam" id="PF13414">
    <property type="entry name" value="TPR_11"/>
    <property type="match status" value="1"/>
</dbReference>
<evidence type="ECO:0000313" key="8">
    <source>
        <dbReference type="Proteomes" id="UP001378960"/>
    </source>
</evidence>
<comment type="similarity">
    <text evidence="3">Belongs to the RPAP3 family.</text>
</comment>
<dbReference type="SMART" id="SM00028">
    <property type="entry name" value="TPR"/>
    <property type="match status" value="3"/>
</dbReference>
<proteinExistence type="inferred from homology"/>
<evidence type="ECO:0000313" key="7">
    <source>
        <dbReference type="EMBL" id="GMM46213.1"/>
    </source>
</evidence>
<dbReference type="Pfam" id="PF13181">
    <property type="entry name" value="TPR_8"/>
    <property type="match status" value="1"/>
</dbReference>
<gene>
    <name evidence="7" type="ORF">DAPK24_027880</name>
</gene>
<keyword evidence="8" id="KW-1185">Reference proteome</keyword>
<dbReference type="EMBL" id="BTGB01000003">
    <property type="protein sequence ID" value="GMM46213.1"/>
    <property type="molecule type" value="Genomic_DNA"/>
</dbReference>
<dbReference type="InterPro" id="IPR025986">
    <property type="entry name" value="RPAP3-like_C"/>
</dbReference>
<dbReference type="InterPro" id="IPR019734">
    <property type="entry name" value="TPR_rpt"/>
</dbReference>
<dbReference type="InterPro" id="IPR011990">
    <property type="entry name" value="TPR-like_helical_dom_sf"/>
</dbReference>